<dbReference type="PANTHER" id="PTHR32552">
    <property type="entry name" value="FERRICHROME IRON RECEPTOR-RELATED"/>
    <property type="match status" value="1"/>
</dbReference>
<dbReference type="InterPro" id="IPR036942">
    <property type="entry name" value="Beta-barrel_TonB_sf"/>
</dbReference>
<evidence type="ECO:0000259" key="14">
    <source>
        <dbReference type="Pfam" id="PF00593"/>
    </source>
</evidence>
<keyword evidence="6" id="KW-0408">Iron</keyword>
<dbReference type="AlphaFoldDB" id="A0A143HN89"/>
<gene>
    <name evidence="16" type="ORF">A3224_10580</name>
</gene>
<dbReference type="PANTHER" id="PTHR32552:SF81">
    <property type="entry name" value="TONB-DEPENDENT OUTER MEMBRANE RECEPTOR"/>
    <property type="match status" value="1"/>
</dbReference>
<dbReference type="GO" id="GO:0009279">
    <property type="term" value="C:cell outer membrane"/>
    <property type="evidence" value="ECO:0007669"/>
    <property type="project" value="UniProtKB-SubCell"/>
</dbReference>
<evidence type="ECO:0000256" key="4">
    <source>
        <dbReference type="ARBA" id="ARBA00022496"/>
    </source>
</evidence>
<dbReference type="InterPro" id="IPR012910">
    <property type="entry name" value="Plug_dom"/>
</dbReference>
<evidence type="ECO:0000256" key="10">
    <source>
        <dbReference type="ARBA" id="ARBA00023237"/>
    </source>
</evidence>
<evidence type="ECO:0000313" key="17">
    <source>
        <dbReference type="Proteomes" id="UP000076077"/>
    </source>
</evidence>
<protein>
    <recommendedName>
        <fullName evidence="18">TonB-dependent receptor</fullName>
    </recommendedName>
</protein>
<dbReference type="Pfam" id="PF00593">
    <property type="entry name" value="TonB_dep_Rec_b-barrel"/>
    <property type="match status" value="1"/>
</dbReference>
<dbReference type="EMBL" id="CP014864">
    <property type="protein sequence ID" value="AMX02956.1"/>
    <property type="molecule type" value="Genomic_DNA"/>
</dbReference>
<dbReference type="InterPro" id="IPR000531">
    <property type="entry name" value="Beta-barrel_TonB"/>
</dbReference>
<dbReference type="PROSITE" id="PS52016">
    <property type="entry name" value="TONB_DEPENDENT_REC_3"/>
    <property type="match status" value="1"/>
</dbReference>
<keyword evidence="5 11" id="KW-0812">Transmembrane</keyword>
<proteinExistence type="inferred from homology"/>
<dbReference type="Proteomes" id="UP000076077">
    <property type="component" value="Chromosome"/>
</dbReference>
<dbReference type="STRING" id="252514.A3224_10580"/>
<keyword evidence="13" id="KW-0732">Signal</keyword>
<name>A0A143HN89_MICTH</name>
<evidence type="ECO:0008006" key="18">
    <source>
        <dbReference type="Google" id="ProtNLM"/>
    </source>
</evidence>
<feature type="chain" id="PRO_5007509471" description="TonB-dependent receptor" evidence="13">
    <location>
        <begin position="28"/>
        <end position="840"/>
    </location>
</feature>
<keyword evidence="9 11" id="KW-0472">Membrane</keyword>
<evidence type="ECO:0000256" key="9">
    <source>
        <dbReference type="ARBA" id="ARBA00023136"/>
    </source>
</evidence>
<organism evidence="16 17">
    <name type="scientific">Microbulbifer thermotolerans</name>
    <dbReference type="NCBI Taxonomy" id="252514"/>
    <lineage>
        <taxon>Bacteria</taxon>
        <taxon>Pseudomonadati</taxon>
        <taxon>Pseudomonadota</taxon>
        <taxon>Gammaproteobacteria</taxon>
        <taxon>Cellvibrionales</taxon>
        <taxon>Microbulbiferaceae</taxon>
        <taxon>Microbulbifer</taxon>
    </lineage>
</organism>
<evidence type="ECO:0000256" key="11">
    <source>
        <dbReference type="PROSITE-ProRule" id="PRU01360"/>
    </source>
</evidence>
<dbReference type="GeneID" id="76608496"/>
<keyword evidence="7" id="KW-0406">Ion transport</keyword>
<feature type="domain" description="TonB-dependent receptor-like beta-barrel" evidence="14">
    <location>
        <begin position="259"/>
        <end position="806"/>
    </location>
</feature>
<dbReference type="Gene3D" id="2.40.170.20">
    <property type="entry name" value="TonB-dependent receptor, beta-barrel domain"/>
    <property type="match status" value="2"/>
</dbReference>
<sequence length="840" mass="91923">MMRFKRNQLAGAVMAFTVSIATGSLSAQSGEQAEHSALEEVVVTVERREQSLQSVAGVAQAFDQDSLNRLGVGTSFQNLQNIVPGMNIADQEGNMEIYIRGVGSSNNTELGDPAAATHLNGVYIPRPRGVGAMFYDIERVEVKKGPQGTLRGRNATAGTLNIVTKRPDFDNFGGDFEVTTGNYSTFGVRGAVNLPVTDNFAVRFAAYTEEHDPYFSNASADSSLDAAGSEDVQSFRLSALWEISEATSLYVVADSTDEGGTGYPGAQIKQALQNGYDFDDLDDPREVLYRGTEGDLDSSHTGVMAVLTHEFDGFSVELSSSYRDLDFEQVNAANDGVYFPGHDEVNQQNYSSQYWITLSESTVHELRLFSNGDGPLTWSTGIFHFQEDQQAALFSLTDGGTWYTGTEWVMPDVDSSSTAVYADLSYDFTDELTAFAGIRHTTEEKSRFGTGGNWAFAFFEAGDEWGTALPSRIGTPGFEYDGLGRSNYDILGASDAELYAYLLDGIGSWGVDDNLDDQIACVTDPSCTDITMPWTVGAPVQQKGSYEDDYIDFRTGLTYQLTDSSMLFASIASGHKSGGFNDTLVMPDGELVAEPYAPEKLVMYEVGTKNEFDLGPVPTRLNASFFYYDYTDQVFQMIVATGDDESASSLQNRNIADSEITGLEIESKLLLPANLTLDMTALWLNAEIKEGVMADTRQGWGTDLPIVDLSGNTLPLAPDFTFNLALSQQIESDLGTFDWTLSAQYRSDYYLTIWNDTDYDLVDGETVVGSDPDYADAVDGYLNLDAGLGFTDNSGRFRIEAYGANLTDEVVSQKGIIDHGNNLRFTNLPRTYGMRFKVNF</sequence>
<accession>A0A143HN89</accession>
<evidence type="ECO:0000256" key="7">
    <source>
        <dbReference type="ARBA" id="ARBA00023065"/>
    </source>
</evidence>
<dbReference type="KEGG" id="mthd:A3224_10580"/>
<comment type="similarity">
    <text evidence="11 12">Belongs to the TonB-dependent receptor family.</text>
</comment>
<evidence type="ECO:0000259" key="15">
    <source>
        <dbReference type="Pfam" id="PF07715"/>
    </source>
</evidence>
<keyword evidence="8 12" id="KW-0798">TonB box</keyword>
<keyword evidence="2 11" id="KW-0813">Transport</keyword>
<keyword evidence="4" id="KW-0410">Iron transport</keyword>
<evidence type="ECO:0000313" key="16">
    <source>
        <dbReference type="EMBL" id="AMX02956.1"/>
    </source>
</evidence>
<evidence type="ECO:0000256" key="8">
    <source>
        <dbReference type="ARBA" id="ARBA00023077"/>
    </source>
</evidence>
<reference evidence="17" key="1">
    <citation type="submission" date="2016-03" db="EMBL/GenBank/DDBJ databases">
        <authorList>
            <person name="Lee Y.-S."/>
            <person name="Choi Y.-L."/>
        </authorList>
    </citation>
    <scope>NUCLEOTIDE SEQUENCE [LARGE SCALE GENOMIC DNA]</scope>
    <source>
        <strain evidence="17">DAU221</strain>
    </source>
</reference>
<feature type="signal peptide" evidence="13">
    <location>
        <begin position="1"/>
        <end position="27"/>
    </location>
</feature>
<evidence type="ECO:0000256" key="13">
    <source>
        <dbReference type="SAM" id="SignalP"/>
    </source>
</evidence>
<evidence type="ECO:0000256" key="5">
    <source>
        <dbReference type="ARBA" id="ARBA00022692"/>
    </source>
</evidence>
<evidence type="ECO:0000256" key="1">
    <source>
        <dbReference type="ARBA" id="ARBA00004571"/>
    </source>
</evidence>
<dbReference type="SUPFAM" id="SSF56935">
    <property type="entry name" value="Porins"/>
    <property type="match status" value="1"/>
</dbReference>
<keyword evidence="3 11" id="KW-1134">Transmembrane beta strand</keyword>
<evidence type="ECO:0000256" key="2">
    <source>
        <dbReference type="ARBA" id="ARBA00022448"/>
    </source>
</evidence>
<evidence type="ECO:0000256" key="12">
    <source>
        <dbReference type="RuleBase" id="RU003357"/>
    </source>
</evidence>
<evidence type="ECO:0000256" key="3">
    <source>
        <dbReference type="ARBA" id="ARBA00022452"/>
    </source>
</evidence>
<comment type="subcellular location">
    <subcellularLocation>
        <location evidence="1 11">Cell outer membrane</location>
        <topology evidence="1 11">Multi-pass membrane protein</topology>
    </subcellularLocation>
</comment>
<keyword evidence="17" id="KW-1185">Reference proteome</keyword>
<dbReference type="Pfam" id="PF07715">
    <property type="entry name" value="Plug"/>
    <property type="match status" value="1"/>
</dbReference>
<dbReference type="OrthoDB" id="7051185at2"/>
<keyword evidence="10 11" id="KW-0998">Cell outer membrane</keyword>
<evidence type="ECO:0000256" key="6">
    <source>
        <dbReference type="ARBA" id="ARBA00023004"/>
    </source>
</evidence>
<dbReference type="RefSeq" id="WP_067154233.1">
    <property type="nucleotide sequence ID" value="NZ_CP014864.1"/>
</dbReference>
<dbReference type="GO" id="GO:0006826">
    <property type="term" value="P:iron ion transport"/>
    <property type="evidence" value="ECO:0007669"/>
    <property type="project" value="UniProtKB-KW"/>
</dbReference>
<dbReference type="InterPro" id="IPR039426">
    <property type="entry name" value="TonB-dep_rcpt-like"/>
</dbReference>
<feature type="domain" description="TonB-dependent receptor plug" evidence="15">
    <location>
        <begin position="52"/>
        <end position="159"/>
    </location>
</feature>